<accession>A0A7U2R9Q3</accession>
<protein>
    <submittedName>
        <fullName evidence="1">Uncharacterized protein</fullName>
    </submittedName>
</protein>
<gene>
    <name evidence="1" type="ORF">H0H26_11425</name>
</gene>
<evidence type="ECO:0000313" key="2">
    <source>
        <dbReference type="Proteomes" id="UP000596329"/>
    </source>
</evidence>
<dbReference type="RefSeq" id="WP_203095749.1">
    <property type="nucleotide sequence ID" value="NZ_CP059075.1"/>
</dbReference>
<organism evidence="1 2">
    <name type="scientific">Flavobacterium psychrophilum</name>
    <dbReference type="NCBI Taxonomy" id="96345"/>
    <lineage>
        <taxon>Bacteria</taxon>
        <taxon>Pseudomonadati</taxon>
        <taxon>Bacteroidota</taxon>
        <taxon>Flavobacteriia</taxon>
        <taxon>Flavobacteriales</taxon>
        <taxon>Flavobacteriaceae</taxon>
        <taxon>Flavobacterium</taxon>
    </lineage>
</organism>
<name>A0A7U2R9Q3_FLAPS</name>
<reference evidence="1 2" key="1">
    <citation type="submission" date="2020-07" db="EMBL/GenBank/DDBJ databases">
        <title>Genomic characterization of Flavobacterium psychrophilum strains.</title>
        <authorList>
            <person name="Castillo D."/>
            <person name="Jorgensen J."/>
            <person name="Middelboe M."/>
        </authorList>
    </citation>
    <scope>NUCLEOTIDE SEQUENCE [LARGE SCALE GENOMIC DNA]</scope>
    <source>
        <strain evidence="1 2">FPS-R7</strain>
    </source>
</reference>
<sequence length="103" mass="11882">MGYRGKLMVEHTGIELPMDFVEKHKESYYIGSGLEGSDKENTFYVNISSKNETKGHYEILSDLENLLKGNSFNVYAVILWEDGKVERYNLSNGKQKVFYSDED</sequence>
<dbReference type="AlphaFoldDB" id="A0A7U2R9Q3"/>
<evidence type="ECO:0000313" key="1">
    <source>
        <dbReference type="EMBL" id="QRE03484.1"/>
    </source>
</evidence>
<dbReference type="EMBL" id="CP059075">
    <property type="protein sequence ID" value="QRE03484.1"/>
    <property type="molecule type" value="Genomic_DNA"/>
</dbReference>
<dbReference type="Proteomes" id="UP000596329">
    <property type="component" value="Chromosome"/>
</dbReference>
<proteinExistence type="predicted"/>